<dbReference type="STRING" id="1193713.GCA_001636315_00224"/>
<feature type="transmembrane region" description="Helical" evidence="7">
    <location>
        <begin position="43"/>
        <end position="63"/>
    </location>
</feature>
<evidence type="ECO:0000256" key="2">
    <source>
        <dbReference type="ARBA" id="ARBA00022448"/>
    </source>
</evidence>
<evidence type="ECO:0000256" key="1">
    <source>
        <dbReference type="ARBA" id="ARBA00004651"/>
    </source>
</evidence>
<accession>A0A3Q9QVX5</accession>
<evidence type="ECO:0000256" key="5">
    <source>
        <dbReference type="ARBA" id="ARBA00022989"/>
    </source>
</evidence>
<name>A0A3Q9QVX5_9BACI</name>
<evidence type="ECO:0000313" key="9">
    <source>
        <dbReference type="EMBL" id="AZU62818.1"/>
    </source>
</evidence>
<feature type="transmembrane region" description="Helical" evidence="7">
    <location>
        <begin position="243"/>
        <end position="264"/>
    </location>
</feature>
<dbReference type="EMBL" id="CP022572">
    <property type="protein sequence ID" value="AZU62818.1"/>
    <property type="molecule type" value="Genomic_DNA"/>
</dbReference>
<reference evidence="9 10" key="1">
    <citation type="submission" date="2017-07" db="EMBL/GenBank/DDBJ databases">
        <title>The complete genome sequence of Bacillus mesonae strain H20-5, an efficient strain improving plant abiotic stress resistance.</title>
        <authorList>
            <person name="Kim S.Y."/>
            <person name="Song H."/>
            <person name="Sang M.K."/>
            <person name="Weon H.-Y."/>
            <person name="Song J."/>
        </authorList>
    </citation>
    <scope>NUCLEOTIDE SEQUENCE [LARGE SCALE GENOMIC DNA]</scope>
    <source>
        <strain evidence="9 10">H20-5</strain>
    </source>
</reference>
<dbReference type="OrthoDB" id="9780162at2"/>
<dbReference type="PIRSF" id="PIRSF006060">
    <property type="entry name" value="AA_transporter"/>
    <property type="match status" value="1"/>
</dbReference>
<keyword evidence="10" id="KW-1185">Reference proteome</keyword>
<feature type="transmembrane region" description="Helical" evidence="7">
    <location>
        <begin position="404"/>
        <end position="425"/>
    </location>
</feature>
<keyword evidence="5 7" id="KW-1133">Transmembrane helix</keyword>
<evidence type="ECO:0000256" key="3">
    <source>
        <dbReference type="ARBA" id="ARBA00022692"/>
    </source>
</evidence>
<dbReference type="AlphaFoldDB" id="A0A3Q9QVX5"/>
<evidence type="ECO:0000313" key="10">
    <source>
        <dbReference type="Proteomes" id="UP000282892"/>
    </source>
</evidence>
<gene>
    <name evidence="9" type="ORF">CHR53_16975</name>
</gene>
<evidence type="ECO:0000256" key="6">
    <source>
        <dbReference type="ARBA" id="ARBA00023136"/>
    </source>
</evidence>
<dbReference type="GO" id="GO:0005886">
    <property type="term" value="C:plasma membrane"/>
    <property type="evidence" value="ECO:0007669"/>
    <property type="project" value="UniProtKB-SubCell"/>
</dbReference>
<dbReference type="PANTHER" id="PTHR43495:SF5">
    <property type="entry name" value="GAMMA-AMINOBUTYRIC ACID PERMEASE"/>
    <property type="match status" value="1"/>
</dbReference>
<feature type="transmembrane region" description="Helical" evidence="7">
    <location>
        <begin position="100"/>
        <end position="122"/>
    </location>
</feature>
<dbReference type="FunFam" id="1.20.1740.10:FF:000001">
    <property type="entry name" value="Amino acid permease"/>
    <property type="match status" value="1"/>
</dbReference>
<feature type="transmembrane region" description="Helical" evidence="7">
    <location>
        <begin position="431"/>
        <end position="449"/>
    </location>
</feature>
<dbReference type="KEGG" id="nmk:CHR53_16975"/>
<feature type="transmembrane region" description="Helical" evidence="7">
    <location>
        <begin position="192"/>
        <end position="213"/>
    </location>
</feature>
<keyword evidence="4" id="KW-0029">Amino-acid transport</keyword>
<sequence length="466" mass="51138">MNADQNNHSKLDRSLKDRHIQFLALGGVIGVGLFYGASEAVRLAGPGIIIAYIIAGVIVAIVMRSLGEMTVEKPIAGSFSSYAHDLLGPRMGFITGGMWWFFWVATVMSELAAIGKLIQFWYPNFPAWIPGLVALGLFTLCNLLVVRVFGEIEFVFAILKVMTIIGFMIFGALMILTGVFNDGKVVGLTNLWAHGGFLPFGWVGVISVISLVIQGYSGIETLAVEAGESQNPAKSLPKAFRTVTFRISFFYIGSILIMLAAYPWSELLKAGESPYILIFMKAGIPLVATIMNLLIIFSALSSCNTGVYGASRILYSMAEDKNMPARLTKINRNKIPYMATYATAGAMSIGTIITYLSPDYVYIWITSASAFASLFTWIVILILEILFRSKMEKSGVKLQYPMPLWPVLPILGIIMLVGAFAAIVYSPLTRVSVFSGIGWLVILLVYYQIKIAPRYNDEPNEMQQGA</sequence>
<keyword evidence="6 7" id="KW-0472">Membrane</keyword>
<keyword evidence="2" id="KW-0813">Transport</keyword>
<dbReference type="GO" id="GO:0006865">
    <property type="term" value="P:amino acid transport"/>
    <property type="evidence" value="ECO:0007669"/>
    <property type="project" value="UniProtKB-KW"/>
</dbReference>
<keyword evidence="3 7" id="KW-0812">Transmembrane</keyword>
<dbReference type="Proteomes" id="UP000282892">
    <property type="component" value="Chromosome"/>
</dbReference>
<protein>
    <submittedName>
        <fullName evidence="9">Amino acid permease</fullName>
    </submittedName>
</protein>
<feature type="domain" description="Amino acid permease/ SLC12A" evidence="8">
    <location>
        <begin position="19"/>
        <end position="449"/>
    </location>
</feature>
<feature type="transmembrane region" description="Helical" evidence="7">
    <location>
        <begin position="20"/>
        <end position="37"/>
    </location>
</feature>
<evidence type="ECO:0000256" key="4">
    <source>
        <dbReference type="ARBA" id="ARBA00022970"/>
    </source>
</evidence>
<comment type="subcellular location">
    <subcellularLocation>
        <location evidence="1">Cell membrane</location>
        <topology evidence="1">Multi-pass membrane protein</topology>
    </subcellularLocation>
</comment>
<evidence type="ECO:0000259" key="8">
    <source>
        <dbReference type="Pfam" id="PF00324"/>
    </source>
</evidence>
<dbReference type="PANTHER" id="PTHR43495">
    <property type="entry name" value="GABA PERMEASE"/>
    <property type="match status" value="1"/>
</dbReference>
<feature type="transmembrane region" description="Helical" evidence="7">
    <location>
        <begin position="335"/>
        <end position="356"/>
    </location>
</feature>
<feature type="transmembrane region" description="Helical" evidence="7">
    <location>
        <begin position="128"/>
        <end position="149"/>
    </location>
</feature>
<dbReference type="GO" id="GO:0055085">
    <property type="term" value="P:transmembrane transport"/>
    <property type="evidence" value="ECO:0007669"/>
    <property type="project" value="InterPro"/>
</dbReference>
<organism evidence="9 10">
    <name type="scientific">Neobacillus mesonae</name>
    <dbReference type="NCBI Taxonomy" id="1193713"/>
    <lineage>
        <taxon>Bacteria</taxon>
        <taxon>Bacillati</taxon>
        <taxon>Bacillota</taxon>
        <taxon>Bacilli</taxon>
        <taxon>Bacillales</taxon>
        <taxon>Bacillaceae</taxon>
        <taxon>Neobacillus</taxon>
    </lineage>
</organism>
<dbReference type="InterPro" id="IPR004841">
    <property type="entry name" value="AA-permease/SLC12A_dom"/>
</dbReference>
<evidence type="ECO:0000256" key="7">
    <source>
        <dbReference type="SAM" id="Phobius"/>
    </source>
</evidence>
<dbReference type="Pfam" id="PF00324">
    <property type="entry name" value="AA_permease"/>
    <property type="match status" value="1"/>
</dbReference>
<feature type="transmembrane region" description="Helical" evidence="7">
    <location>
        <begin position="362"/>
        <end position="383"/>
    </location>
</feature>
<dbReference type="Gene3D" id="1.20.1740.10">
    <property type="entry name" value="Amino acid/polyamine transporter I"/>
    <property type="match status" value="1"/>
</dbReference>
<proteinExistence type="predicted"/>
<feature type="transmembrane region" description="Helical" evidence="7">
    <location>
        <begin position="161"/>
        <end position="180"/>
    </location>
</feature>
<dbReference type="RefSeq" id="WP_066383821.1">
    <property type="nucleotide sequence ID" value="NZ_CP022572.1"/>
</dbReference>
<feature type="transmembrane region" description="Helical" evidence="7">
    <location>
        <begin position="284"/>
        <end position="315"/>
    </location>
</feature>